<dbReference type="GO" id="GO:0016787">
    <property type="term" value="F:hydrolase activity"/>
    <property type="evidence" value="ECO:0007669"/>
    <property type="project" value="UniProtKB-KW"/>
</dbReference>
<accession>A0A8S8X9T5</accession>
<evidence type="ECO:0000259" key="3">
    <source>
        <dbReference type="Pfam" id="PF20434"/>
    </source>
</evidence>
<proteinExistence type="predicted"/>
<dbReference type="Pfam" id="PF20434">
    <property type="entry name" value="BD-FAE"/>
    <property type="match status" value="1"/>
</dbReference>
<sequence>MNRAARLLTLALVGATLAGCGAGAAIRAARSMREQAQPAATPAAAARTDRDVAYGTDKAQRIDVYVPAGAANAPVILMVHGGGWRRGDKAMQGVVANKAAHFLPRGYVFVSVETRLVPDADPLEQARDVARALAFVQQNAARWNIDPARAVLMGHSAGAHLVALLGADQSIATSLGAQPWRGTIPIDSGAYDIARIMTNRHFGLYDTAFGKDPAAWHAASPIERVRGAPAPMLLICSTTRPDDSCGQARAFAARLASAGARAEVLPQALSHLDINTQLGLPGAYTDAVDAFLASLGLP</sequence>
<evidence type="ECO:0000256" key="1">
    <source>
        <dbReference type="ARBA" id="ARBA00022801"/>
    </source>
</evidence>
<gene>
    <name evidence="4" type="ORF">TMPK1_30050</name>
</gene>
<comment type="caution">
    <text evidence="4">The sequence shown here is derived from an EMBL/GenBank/DDBJ whole genome shotgun (WGS) entry which is preliminary data.</text>
</comment>
<dbReference type="AlphaFoldDB" id="A0A8S8X9T5"/>
<reference evidence="4" key="1">
    <citation type="submission" date="2021-02" db="EMBL/GenBank/DDBJ databases">
        <title>Genome sequence of Rhodospirillales sp. strain TMPK1 isolated from soil.</title>
        <authorList>
            <person name="Nakai R."/>
            <person name="Kusada H."/>
            <person name="Tamaki H."/>
        </authorList>
    </citation>
    <scope>NUCLEOTIDE SEQUENCE</scope>
    <source>
        <strain evidence="4">TMPK1</strain>
    </source>
</reference>
<dbReference type="SUPFAM" id="SSF53474">
    <property type="entry name" value="alpha/beta-Hydrolases"/>
    <property type="match status" value="1"/>
</dbReference>
<evidence type="ECO:0000313" key="4">
    <source>
        <dbReference type="EMBL" id="GIL40768.1"/>
    </source>
</evidence>
<dbReference type="Proteomes" id="UP000681075">
    <property type="component" value="Unassembled WGS sequence"/>
</dbReference>
<dbReference type="PANTHER" id="PTHR48081">
    <property type="entry name" value="AB HYDROLASE SUPERFAMILY PROTEIN C4A8.06C"/>
    <property type="match status" value="1"/>
</dbReference>
<keyword evidence="5" id="KW-1185">Reference proteome</keyword>
<feature type="domain" description="BD-FAE-like" evidence="3">
    <location>
        <begin position="62"/>
        <end position="170"/>
    </location>
</feature>
<keyword evidence="1" id="KW-0378">Hydrolase</keyword>
<dbReference type="InterPro" id="IPR049492">
    <property type="entry name" value="BD-FAE-like_dom"/>
</dbReference>
<name>A0A8S8X9T5_9PROT</name>
<dbReference type="EMBL" id="BOPV01000001">
    <property type="protein sequence ID" value="GIL40768.1"/>
    <property type="molecule type" value="Genomic_DNA"/>
</dbReference>
<dbReference type="RefSeq" id="WP_420243960.1">
    <property type="nucleotide sequence ID" value="NZ_BOPV01000001.1"/>
</dbReference>
<feature type="signal peptide" evidence="2">
    <location>
        <begin position="1"/>
        <end position="24"/>
    </location>
</feature>
<protein>
    <recommendedName>
        <fullName evidence="3">BD-FAE-like domain-containing protein</fullName>
    </recommendedName>
</protein>
<evidence type="ECO:0000256" key="2">
    <source>
        <dbReference type="SAM" id="SignalP"/>
    </source>
</evidence>
<keyword evidence="2" id="KW-0732">Signal</keyword>
<dbReference type="PANTHER" id="PTHR48081:SF33">
    <property type="entry name" value="KYNURENINE FORMAMIDASE"/>
    <property type="match status" value="1"/>
</dbReference>
<dbReference type="InterPro" id="IPR050300">
    <property type="entry name" value="GDXG_lipolytic_enzyme"/>
</dbReference>
<dbReference type="PROSITE" id="PS51257">
    <property type="entry name" value="PROKAR_LIPOPROTEIN"/>
    <property type="match status" value="1"/>
</dbReference>
<feature type="chain" id="PRO_5035795664" description="BD-FAE-like domain-containing protein" evidence="2">
    <location>
        <begin position="25"/>
        <end position="298"/>
    </location>
</feature>
<evidence type="ECO:0000313" key="5">
    <source>
        <dbReference type="Proteomes" id="UP000681075"/>
    </source>
</evidence>
<dbReference type="Gene3D" id="3.40.50.1820">
    <property type="entry name" value="alpha/beta hydrolase"/>
    <property type="match status" value="1"/>
</dbReference>
<organism evidence="4 5">
    <name type="scientific">Roseiterribacter gracilis</name>
    <dbReference type="NCBI Taxonomy" id="2812848"/>
    <lineage>
        <taxon>Bacteria</taxon>
        <taxon>Pseudomonadati</taxon>
        <taxon>Pseudomonadota</taxon>
        <taxon>Alphaproteobacteria</taxon>
        <taxon>Rhodospirillales</taxon>
        <taxon>Roseiterribacteraceae</taxon>
        <taxon>Roseiterribacter</taxon>
    </lineage>
</organism>
<dbReference type="InterPro" id="IPR029058">
    <property type="entry name" value="AB_hydrolase_fold"/>
</dbReference>